<dbReference type="AlphaFoldDB" id="A0A399EUP1"/>
<gene>
    <name evidence="1" type="ORF">Mterra_01213</name>
</gene>
<keyword evidence="2" id="KW-1185">Reference proteome</keyword>
<organism evidence="1 2">
    <name type="scientific">Calidithermus terrae</name>
    <dbReference type="NCBI Taxonomy" id="1408545"/>
    <lineage>
        <taxon>Bacteria</taxon>
        <taxon>Thermotogati</taxon>
        <taxon>Deinococcota</taxon>
        <taxon>Deinococci</taxon>
        <taxon>Thermales</taxon>
        <taxon>Thermaceae</taxon>
        <taxon>Calidithermus</taxon>
    </lineage>
</organism>
<accession>A0A399EUP1</accession>
<name>A0A399EUP1_9DEIN</name>
<dbReference type="Proteomes" id="UP000265715">
    <property type="component" value="Unassembled WGS sequence"/>
</dbReference>
<evidence type="ECO:0000313" key="2">
    <source>
        <dbReference type="Proteomes" id="UP000265715"/>
    </source>
</evidence>
<dbReference type="RefSeq" id="WP_119314382.1">
    <property type="nucleotide sequence ID" value="NZ_QXDL01000036.1"/>
</dbReference>
<evidence type="ECO:0000313" key="1">
    <source>
        <dbReference type="EMBL" id="RIH87345.1"/>
    </source>
</evidence>
<comment type="caution">
    <text evidence="1">The sequence shown here is derived from an EMBL/GenBank/DDBJ whole genome shotgun (WGS) entry which is preliminary data.</text>
</comment>
<dbReference type="EMBL" id="QXDL01000036">
    <property type="protein sequence ID" value="RIH87345.1"/>
    <property type="molecule type" value="Genomic_DNA"/>
</dbReference>
<dbReference type="OrthoDB" id="26049at2"/>
<protein>
    <submittedName>
        <fullName evidence="1">Uncharacterized protein</fullName>
    </submittedName>
</protein>
<reference evidence="1 2" key="1">
    <citation type="submission" date="2018-08" db="EMBL/GenBank/DDBJ databases">
        <title>Meiothermus terrae DSM 26712 genome sequencing project.</title>
        <authorList>
            <person name="Da Costa M.S."/>
            <person name="Albuquerque L."/>
            <person name="Raposo P."/>
            <person name="Froufe H.J.C."/>
            <person name="Barroso C.S."/>
            <person name="Egas C."/>
        </authorList>
    </citation>
    <scope>NUCLEOTIDE SEQUENCE [LARGE SCALE GENOMIC DNA]</scope>
    <source>
        <strain evidence="1 2">DSM 26712</strain>
    </source>
</reference>
<proteinExistence type="predicted"/>
<sequence length="121" mass="13077">MRLYSLLLIVFVSLALAQPEPYKLKVQSWSCKLEGRTVVADGVVVNLTPAVLRDIRANLQVSVGARVATNSAFISLRALNGGKTSAFRVSVPKPAAGGYSCKIWFRNPQAVQIPTLVPSPR</sequence>